<dbReference type="GO" id="GO:0005634">
    <property type="term" value="C:nucleus"/>
    <property type="evidence" value="ECO:0007669"/>
    <property type="project" value="UniProtKB-SubCell"/>
</dbReference>
<keyword evidence="4 9" id="KW-0156">Chromatin regulator</keyword>
<evidence type="ECO:0000313" key="12">
    <source>
        <dbReference type="EMBL" id="QWW23149.1"/>
    </source>
</evidence>
<keyword evidence="9" id="KW-0227">DNA damage</keyword>
<feature type="coiled-coil region" evidence="10">
    <location>
        <begin position="11"/>
        <end position="45"/>
    </location>
</feature>
<dbReference type="EMBL" id="CP076750">
    <property type="protein sequence ID" value="QWW23149.1"/>
    <property type="molecule type" value="Genomic_DNA"/>
</dbReference>
<evidence type="ECO:0000256" key="5">
    <source>
        <dbReference type="ARBA" id="ARBA00023015"/>
    </source>
</evidence>
<comment type="subcellular location">
    <subcellularLocation>
        <location evidence="1 9">Nucleus</location>
    </subcellularLocation>
</comment>
<gene>
    <name evidence="12" type="ORF">CA7LBN_001950</name>
</gene>
<dbReference type="InterPro" id="IPR015418">
    <property type="entry name" value="Eaf6"/>
</dbReference>
<evidence type="ECO:0000256" key="6">
    <source>
        <dbReference type="ARBA" id="ARBA00023054"/>
    </source>
</evidence>
<proteinExistence type="inferred from homology"/>
<evidence type="ECO:0000256" key="3">
    <source>
        <dbReference type="ARBA" id="ARBA00018504"/>
    </source>
</evidence>
<comment type="function">
    <text evidence="9">Component of the NuA4 histone acetyltransferase complex which is involved in transcriptional activation of selected genes principally by acetylation of nucleosomal histone H4 and H2A. The NuA4 complex is also involved in DNA repair.</text>
</comment>
<name>A0A8F2W009_CANAR</name>
<evidence type="ECO:0000256" key="10">
    <source>
        <dbReference type="SAM" id="Coils"/>
    </source>
</evidence>
<feature type="compositionally biased region" description="Basic and acidic residues" evidence="11">
    <location>
        <begin position="138"/>
        <end position="149"/>
    </location>
</feature>
<dbReference type="GO" id="GO:0035267">
    <property type="term" value="C:NuA4 histone acetyltransferase complex"/>
    <property type="evidence" value="ECO:0007669"/>
    <property type="project" value="UniProtKB-UniRule"/>
</dbReference>
<feature type="compositionally biased region" description="Polar residues" evidence="11">
    <location>
        <begin position="254"/>
        <end position="264"/>
    </location>
</feature>
<feature type="compositionally biased region" description="Polar residues" evidence="11">
    <location>
        <begin position="172"/>
        <end position="194"/>
    </location>
</feature>
<reference evidence="12" key="1">
    <citation type="submission" date="2021-06" db="EMBL/GenBank/DDBJ databases">
        <title>Candida auris outbreak in lebanese hospital.</title>
        <authorList>
            <person name="Finianos M."/>
        </authorList>
    </citation>
    <scope>NUCLEOTIDE SEQUENCE</scope>
    <source>
        <strain evidence="12">CA7LBN</strain>
    </source>
</reference>
<dbReference type="GO" id="GO:0006281">
    <property type="term" value="P:DNA repair"/>
    <property type="evidence" value="ECO:0007669"/>
    <property type="project" value="UniProtKB-UniRule"/>
</dbReference>
<keyword evidence="6 10" id="KW-0175">Coiled coil</keyword>
<evidence type="ECO:0000256" key="9">
    <source>
        <dbReference type="RuleBase" id="RU368022"/>
    </source>
</evidence>
<keyword evidence="9" id="KW-0234">DNA repair</keyword>
<evidence type="ECO:0000256" key="11">
    <source>
        <dbReference type="SAM" id="MobiDB-lite"/>
    </source>
</evidence>
<accession>A0A8F2W009</accession>
<dbReference type="GO" id="GO:0006325">
    <property type="term" value="P:chromatin organization"/>
    <property type="evidence" value="ECO:0007669"/>
    <property type="project" value="UniProtKB-KW"/>
</dbReference>
<organism evidence="12">
    <name type="scientific">Candidozyma auris</name>
    <name type="common">Yeast</name>
    <name type="synonym">Candida auris</name>
    <dbReference type="NCBI Taxonomy" id="498019"/>
    <lineage>
        <taxon>Eukaryota</taxon>
        <taxon>Fungi</taxon>
        <taxon>Dikarya</taxon>
        <taxon>Ascomycota</taxon>
        <taxon>Saccharomycotina</taxon>
        <taxon>Pichiomycetes</taxon>
        <taxon>Metschnikowiaceae</taxon>
        <taxon>Candidozyma</taxon>
    </lineage>
</organism>
<evidence type="ECO:0000256" key="8">
    <source>
        <dbReference type="ARBA" id="ARBA00023242"/>
    </source>
</evidence>
<comment type="subunit">
    <text evidence="9">Component of the NuA4 histone acetyltransferase complex.</text>
</comment>
<dbReference type="AlphaFoldDB" id="A0A8F2W009"/>
<feature type="region of interest" description="Disordered" evidence="11">
    <location>
        <begin position="100"/>
        <end position="346"/>
    </location>
</feature>
<evidence type="ECO:0000256" key="7">
    <source>
        <dbReference type="ARBA" id="ARBA00023163"/>
    </source>
</evidence>
<comment type="similarity">
    <text evidence="2 9">Belongs to the EAF6 family.</text>
</comment>
<evidence type="ECO:0000256" key="2">
    <source>
        <dbReference type="ARBA" id="ARBA00010916"/>
    </source>
</evidence>
<dbReference type="Pfam" id="PF09340">
    <property type="entry name" value="NuA4"/>
    <property type="match status" value="1"/>
</dbReference>
<keyword evidence="7 9" id="KW-0804">Transcription</keyword>
<keyword evidence="8 9" id="KW-0539">Nucleus</keyword>
<sequence length="346" mass="37983">MSKPQSAVDQYTQLRNQLAQKITKKSELEAQLQALESTIYEKENEYFNESTYGNIVKGFDSFSKSSAGGSSKRKMVYTDDDHIFSLSSATFVRTLMKRQGTGAPDYDDYEDSADPPANGAANGGKDHPSTPGRKKKGRLEEDEKKDQEARPSAPIPSDQGSQGLPSDAPPSYDQSQQIHTGQGQTPQYSSNQYGPNEYPPEKGSSTQFYPDEKNQATQQQPHGQGHYFQAPPPPQNQGGRWEAPGWGGEPQAPQAFQQGSSSMPPNAYVIKPRTANIATDDGKYTRPEYQQYKNRDQQRIAQGDYPMPREAFKHGAPLEPGHKAQGKSSGGFPGSSGASYYNAANR</sequence>
<dbReference type="PANTHER" id="PTHR13476">
    <property type="entry name" value="CHROMATIN MODIFICATION-RELATED PROTEIN MEAF6"/>
    <property type="match status" value="1"/>
</dbReference>
<dbReference type="Proteomes" id="UP000825438">
    <property type="component" value="Chromosome II"/>
</dbReference>
<evidence type="ECO:0000256" key="1">
    <source>
        <dbReference type="ARBA" id="ARBA00004123"/>
    </source>
</evidence>
<evidence type="ECO:0000256" key="4">
    <source>
        <dbReference type="ARBA" id="ARBA00022853"/>
    </source>
</evidence>
<keyword evidence="5 9" id="KW-0805">Transcription regulation</keyword>
<protein>
    <recommendedName>
        <fullName evidence="3 9">Chromatin modification-related protein EAF6</fullName>
    </recommendedName>
</protein>